<dbReference type="InterPro" id="IPR001611">
    <property type="entry name" value="Leu-rich_rpt"/>
</dbReference>
<dbReference type="InterPro" id="IPR051355">
    <property type="entry name" value="Notch/Slit_guidance"/>
</dbReference>
<evidence type="ECO:0000256" key="3">
    <source>
        <dbReference type="ARBA" id="ARBA00022729"/>
    </source>
</evidence>
<comment type="caution">
    <text evidence="7">The sequence shown here is derived from an EMBL/GenBank/DDBJ whole genome shotgun (WGS) entry which is preliminary data.</text>
</comment>
<dbReference type="InterPro" id="IPR032675">
    <property type="entry name" value="LRR_dom_sf"/>
</dbReference>
<evidence type="ECO:0000256" key="2">
    <source>
        <dbReference type="ARBA" id="ARBA00022614"/>
    </source>
</evidence>
<dbReference type="Gene3D" id="2.10.25.10">
    <property type="entry name" value="Laminin"/>
    <property type="match status" value="1"/>
</dbReference>
<evidence type="ECO:0000256" key="4">
    <source>
        <dbReference type="ARBA" id="ARBA00022737"/>
    </source>
</evidence>
<evidence type="ECO:0000313" key="7">
    <source>
        <dbReference type="EMBL" id="CAJ0935105.1"/>
    </source>
</evidence>
<dbReference type="InterPro" id="IPR000742">
    <property type="entry name" value="EGF"/>
</dbReference>
<dbReference type="PROSITE" id="PS50026">
    <property type="entry name" value="EGF_3"/>
    <property type="match status" value="2"/>
</dbReference>
<dbReference type="InterPro" id="IPR000483">
    <property type="entry name" value="Cys-rich_flank_reg_C"/>
</dbReference>
<dbReference type="InterPro" id="IPR003591">
    <property type="entry name" value="Leu-rich_rpt_typical-subtyp"/>
</dbReference>
<dbReference type="PANTHER" id="PTHR45836">
    <property type="entry name" value="SLIT HOMOLOG"/>
    <property type="match status" value="1"/>
</dbReference>
<keyword evidence="1 5" id="KW-0245">EGF-like domain</keyword>
<dbReference type="EMBL" id="CAUEEQ010011104">
    <property type="protein sequence ID" value="CAJ0935105.1"/>
    <property type="molecule type" value="Genomic_DNA"/>
</dbReference>
<feature type="non-terminal residue" evidence="7">
    <location>
        <position position="1"/>
    </location>
</feature>
<proteinExistence type="predicted"/>
<dbReference type="SUPFAM" id="SSF52058">
    <property type="entry name" value="L domain-like"/>
    <property type="match status" value="1"/>
</dbReference>
<dbReference type="Pfam" id="PF01463">
    <property type="entry name" value="LRRCT"/>
    <property type="match status" value="1"/>
</dbReference>
<accession>A0ABN9L7G8</accession>
<dbReference type="Pfam" id="PF00008">
    <property type="entry name" value="EGF"/>
    <property type="match status" value="1"/>
</dbReference>
<feature type="domain" description="EGF-like" evidence="6">
    <location>
        <begin position="161"/>
        <end position="196"/>
    </location>
</feature>
<dbReference type="SUPFAM" id="SSF57196">
    <property type="entry name" value="EGF/Laminin"/>
    <property type="match status" value="1"/>
</dbReference>
<evidence type="ECO:0000259" key="6">
    <source>
        <dbReference type="PROSITE" id="PS50026"/>
    </source>
</evidence>
<evidence type="ECO:0000256" key="1">
    <source>
        <dbReference type="ARBA" id="ARBA00022536"/>
    </source>
</evidence>
<sequence length="244" mass="26785">YLDGNQFTLVPPQLSTYKYLQLVDLSNNRISSLSNSSFTNMSQLTTLILSYNSLRCIPPLAFEGLRSLRLLSVHGNDISTLPEGIFSDVSSLSHLAIGANPLYCDCNLRWLSSWVKTGYKEPGIARCTGPSEMDGKLLLTTPAKKFECNGPPSLTIQAKCEPCLSSPCRHQASCQNDAMEYYKCVCPPGFKLVTLETGHRCWTANQHFSIKLGKNCEISLNACSSNPCENQGACHPKDDASGFM</sequence>
<gene>
    <name evidence="7" type="ORF">RIMI_LOCUS6229271</name>
</gene>
<keyword evidence="8" id="KW-1185">Reference proteome</keyword>
<keyword evidence="4" id="KW-0677">Repeat</keyword>
<dbReference type="Gene3D" id="3.80.10.10">
    <property type="entry name" value="Ribonuclease Inhibitor"/>
    <property type="match status" value="1"/>
</dbReference>
<dbReference type="SMART" id="SM00082">
    <property type="entry name" value="LRRCT"/>
    <property type="match status" value="1"/>
</dbReference>
<dbReference type="Pfam" id="PF13855">
    <property type="entry name" value="LRR_8"/>
    <property type="match status" value="1"/>
</dbReference>
<evidence type="ECO:0000313" key="8">
    <source>
        <dbReference type="Proteomes" id="UP001176940"/>
    </source>
</evidence>
<dbReference type="PANTHER" id="PTHR45836:SF3">
    <property type="entry name" value="SLIT HOMOLOG 1 PROTEIN"/>
    <property type="match status" value="1"/>
</dbReference>
<organism evidence="7 8">
    <name type="scientific">Ranitomeya imitator</name>
    <name type="common">mimic poison frog</name>
    <dbReference type="NCBI Taxonomy" id="111125"/>
    <lineage>
        <taxon>Eukaryota</taxon>
        <taxon>Metazoa</taxon>
        <taxon>Chordata</taxon>
        <taxon>Craniata</taxon>
        <taxon>Vertebrata</taxon>
        <taxon>Euteleostomi</taxon>
        <taxon>Amphibia</taxon>
        <taxon>Batrachia</taxon>
        <taxon>Anura</taxon>
        <taxon>Neobatrachia</taxon>
        <taxon>Hyloidea</taxon>
        <taxon>Dendrobatidae</taxon>
        <taxon>Dendrobatinae</taxon>
        <taxon>Ranitomeya</taxon>
    </lineage>
</organism>
<keyword evidence="3" id="KW-0732">Signal</keyword>
<keyword evidence="2" id="KW-0433">Leucine-rich repeat</keyword>
<name>A0ABN9L7G8_9NEOB</name>
<protein>
    <recommendedName>
        <fullName evidence="6">EGF-like domain-containing protein</fullName>
    </recommendedName>
</protein>
<comment type="caution">
    <text evidence="5">Lacks conserved residue(s) required for the propagation of feature annotation.</text>
</comment>
<reference evidence="7" key="1">
    <citation type="submission" date="2023-07" db="EMBL/GenBank/DDBJ databases">
        <authorList>
            <person name="Stuckert A."/>
        </authorList>
    </citation>
    <scope>NUCLEOTIDE SEQUENCE</scope>
</reference>
<feature type="domain" description="EGF-like" evidence="6">
    <location>
        <begin position="219"/>
        <end position="244"/>
    </location>
</feature>
<evidence type="ECO:0000256" key="5">
    <source>
        <dbReference type="PROSITE-ProRule" id="PRU00076"/>
    </source>
</evidence>
<dbReference type="SMART" id="SM00369">
    <property type="entry name" value="LRR_TYP"/>
    <property type="match status" value="3"/>
</dbReference>
<dbReference type="PROSITE" id="PS51450">
    <property type="entry name" value="LRR"/>
    <property type="match status" value="2"/>
</dbReference>
<dbReference type="Proteomes" id="UP001176940">
    <property type="component" value="Unassembled WGS sequence"/>
</dbReference>